<reference evidence="2" key="1">
    <citation type="submission" date="2023-02" db="EMBL/GenBank/DDBJ databases">
        <title>Genome of toxic invasive species Heracleum sosnowskyi carries increased number of genes despite the absence of recent whole-genome duplications.</title>
        <authorList>
            <person name="Schelkunov M."/>
            <person name="Shtratnikova V."/>
            <person name="Makarenko M."/>
            <person name="Klepikova A."/>
            <person name="Omelchenko D."/>
            <person name="Novikova G."/>
            <person name="Obukhova E."/>
            <person name="Bogdanov V."/>
            <person name="Penin A."/>
            <person name="Logacheva M."/>
        </authorList>
    </citation>
    <scope>NUCLEOTIDE SEQUENCE</scope>
    <source>
        <strain evidence="2">Hsosn_3</strain>
        <tissue evidence="2">Leaf</tissue>
    </source>
</reference>
<keyword evidence="3" id="KW-1185">Reference proteome</keyword>
<evidence type="ECO:0000313" key="2">
    <source>
        <dbReference type="EMBL" id="KAK1366786.1"/>
    </source>
</evidence>
<protein>
    <submittedName>
        <fullName evidence="2">F-box domain-containing protein</fullName>
    </submittedName>
</protein>
<gene>
    <name evidence="2" type="ORF">POM88_042347</name>
</gene>
<reference evidence="2" key="2">
    <citation type="submission" date="2023-05" db="EMBL/GenBank/DDBJ databases">
        <authorList>
            <person name="Schelkunov M.I."/>
        </authorList>
    </citation>
    <scope>NUCLEOTIDE SEQUENCE</scope>
    <source>
        <strain evidence="2">Hsosn_3</strain>
        <tissue evidence="2">Leaf</tissue>
    </source>
</reference>
<proteinExistence type="predicted"/>
<dbReference type="InterPro" id="IPR036047">
    <property type="entry name" value="F-box-like_dom_sf"/>
</dbReference>
<feature type="domain" description="F-box associated beta-propeller type 3" evidence="1">
    <location>
        <begin position="139"/>
        <end position="270"/>
    </location>
</feature>
<accession>A0AAD8HGM2</accession>
<dbReference type="InterPro" id="IPR017451">
    <property type="entry name" value="F-box-assoc_interact_dom"/>
</dbReference>
<dbReference type="PANTHER" id="PTHR31672">
    <property type="entry name" value="BNACNNG10540D PROTEIN"/>
    <property type="match status" value="1"/>
</dbReference>
<evidence type="ECO:0000313" key="3">
    <source>
        <dbReference type="Proteomes" id="UP001237642"/>
    </source>
</evidence>
<dbReference type="NCBIfam" id="TIGR01640">
    <property type="entry name" value="F_box_assoc_1"/>
    <property type="match status" value="1"/>
</dbReference>
<dbReference type="InterPro" id="IPR050796">
    <property type="entry name" value="SCF_F-box_component"/>
</dbReference>
<dbReference type="InterPro" id="IPR013187">
    <property type="entry name" value="F-box-assoc_dom_typ3"/>
</dbReference>
<dbReference type="EMBL" id="JAUIZM010000009">
    <property type="protein sequence ID" value="KAK1366786.1"/>
    <property type="molecule type" value="Genomic_DNA"/>
</dbReference>
<name>A0AAD8HGM2_9APIA</name>
<dbReference type="AlphaFoldDB" id="A0AAD8HGM2"/>
<dbReference type="PANTHER" id="PTHR31672:SF13">
    <property type="entry name" value="F-BOX PROTEIN CPR30-LIKE"/>
    <property type="match status" value="1"/>
</dbReference>
<dbReference type="SUPFAM" id="SSF81383">
    <property type="entry name" value="F-box domain"/>
    <property type="match status" value="1"/>
</dbReference>
<organism evidence="2 3">
    <name type="scientific">Heracleum sosnowskyi</name>
    <dbReference type="NCBI Taxonomy" id="360622"/>
    <lineage>
        <taxon>Eukaryota</taxon>
        <taxon>Viridiplantae</taxon>
        <taxon>Streptophyta</taxon>
        <taxon>Embryophyta</taxon>
        <taxon>Tracheophyta</taxon>
        <taxon>Spermatophyta</taxon>
        <taxon>Magnoliopsida</taxon>
        <taxon>eudicotyledons</taxon>
        <taxon>Gunneridae</taxon>
        <taxon>Pentapetalae</taxon>
        <taxon>asterids</taxon>
        <taxon>campanulids</taxon>
        <taxon>Apiales</taxon>
        <taxon>Apiaceae</taxon>
        <taxon>Apioideae</taxon>
        <taxon>apioid superclade</taxon>
        <taxon>Tordylieae</taxon>
        <taxon>Tordyliinae</taxon>
        <taxon>Heracleum</taxon>
    </lineage>
</organism>
<comment type="caution">
    <text evidence="2">The sequence shown here is derived from an EMBL/GenBank/DDBJ whole genome shotgun (WGS) entry which is preliminary data.</text>
</comment>
<dbReference type="SUPFAM" id="SSF69322">
    <property type="entry name" value="Tricorn protease domain 2"/>
    <property type="match status" value="1"/>
</dbReference>
<dbReference type="Proteomes" id="UP001237642">
    <property type="component" value="Unassembled WGS sequence"/>
</dbReference>
<dbReference type="Pfam" id="PF08268">
    <property type="entry name" value="FBA_3"/>
    <property type="match status" value="1"/>
</dbReference>
<sequence length="412" mass="47059">MKATAFSSVDKSEDQESMAVVPVRSVRRRNVSDPSSEVLETTDLLQQILAKLPAKMVFGFTLVSRYWNEVIIDPKLVCHLKVPRNPTAVFVRRSVMHNDNVKFTHIPLEGVAGGGGARIRSSTVSLNLLENENFTNVPFVIGHSGNGLMICSSCEPRCYFLYNPTTKKRVRIPELKTSVVISMHISFQATGRHKIVAVYSNSDKLQLHVLEPNKSIPHWRNTGVDFPVLGLDVVNYGYGVDIDGVIYWPCYKSSGLMLFNVREETLQWLPEVPQPYNKFSGITYFGECKGNLRMVVNSSMRGPTFDMLEQKPDHSMWFIKYHIDLTPRVRRTNRLPILVLAVLPGEDQEEDDSYLIIHILTEVVSYNFKDASMRKLCDLCFRPTEYLYLRSEPWNYVHSYLQNPTYPRLTAS</sequence>
<evidence type="ECO:0000259" key="1">
    <source>
        <dbReference type="Pfam" id="PF08268"/>
    </source>
</evidence>